<dbReference type="PANTHER" id="PTHR21666:SF270">
    <property type="entry name" value="MUREIN HYDROLASE ACTIVATOR ENVC"/>
    <property type="match status" value="1"/>
</dbReference>
<dbReference type="EC" id="3.4.-.-" evidence="4"/>
<dbReference type="InterPro" id="IPR016047">
    <property type="entry name" value="M23ase_b-sheet_dom"/>
</dbReference>
<feature type="region of interest" description="Disordered" evidence="1">
    <location>
        <begin position="321"/>
        <end position="340"/>
    </location>
</feature>
<gene>
    <name evidence="4" type="ORF">ROV92_01530</name>
</gene>
<dbReference type="PANTHER" id="PTHR21666">
    <property type="entry name" value="PEPTIDASE-RELATED"/>
    <property type="match status" value="1"/>
</dbReference>
<dbReference type="InterPro" id="IPR050570">
    <property type="entry name" value="Cell_wall_metabolism_enzyme"/>
</dbReference>
<dbReference type="Pfam" id="PF01551">
    <property type="entry name" value="Peptidase_M23"/>
    <property type="match status" value="1"/>
</dbReference>
<comment type="caution">
    <text evidence="4">The sequence shown here is derived from an EMBL/GenBank/DDBJ whole genome shotgun (WGS) entry which is preliminary data.</text>
</comment>
<name>A0AAJ2JB00_STEMA</name>
<sequence>MTLLPRLIAVLVLALPAFGGSAATSDPRQQGAALTTQFYEGHIDALWERMTPQMQAALQSRQNLVALREQVISGWGAETEVVSEKVGSADGNDTYLRQARFEKRPGIVQVLWALDAEGRISGFYIRPEQSSPPQAAASRFLDYTTRTRLQLPFADEFFVFWGGRSIEQNYHAAHAGQRFALDLLMVREGRSHRGDGLRNEDYFCFGRPILAPADGTVVEVVDSVADNVPGQMNAAQLTGNRVILDHGNDEYSVLAHLRQGSVRVAPGQRVRSGAHLADCGNSGNSSEPHLHYQLQAGPVFGVGAALPAQFSDYLADGQPVARGEPVKGQHVRPAGGAQAQ</sequence>
<evidence type="ECO:0000313" key="4">
    <source>
        <dbReference type="EMBL" id="MDT3466702.1"/>
    </source>
</evidence>
<keyword evidence="2" id="KW-0732">Signal</keyword>
<evidence type="ECO:0000256" key="2">
    <source>
        <dbReference type="SAM" id="SignalP"/>
    </source>
</evidence>
<accession>A0AAJ2JB00</accession>
<dbReference type="Gene3D" id="2.70.70.10">
    <property type="entry name" value="Glucose Permease (Domain IIA)"/>
    <property type="match status" value="1"/>
</dbReference>
<dbReference type="RefSeq" id="WP_312560123.1">
    <property type="nucleotide sequence ID" value="NZ_JAVSKO010000001.1"/>
</dbReference>
<feature type="chain" id="PRO_5042460328" evidence="2">
    <location>
        <begin position="23"/>
        <end position="340"/>
    </location>
</feature>
<dbReference type="SUPFAM" id="SSF51261">
    <property type="entry name" value="Duplicated hybrid motif"/>
    <property type="match status" value="1"/>
</dbReference>
<proteinExistence type="predicted"/>
<dbReference type="Proteomes" id="UP001251948">
    <property type="component" value="Unassembled WGS sequence"/>
</dbReference>
<keyword evidence="4" id="KW-0378">Hydrolase</keyword>
<reference evidence="4" key="1">
    <citation type="submission" date="2023-07" db="EMBL/GenBank/DDBJ databases">
        <title>Comparative genomics of clinical Stenotrophomonas maltophilia isolates reveals regions of diversity which correlate with colonization and persistence in vivo.</title>
        <authorList>
            <person name="Mcdaniel M.S."/>
            <person name="Swords W.E."/>
            <person name="Sumpter N.A."/>
            <person name="Lindgren N.R."/>
            <person name="Billiot C.E."/>
        </authorList>
    </citation>
    <scope>NUCLEOTIDE SEQUENCE</scope>
    <source>
        <strain evidence="4">Ism4</strain>
    </source>
</reference>
<evidence type="ECO:0000259" key="3">
    <source>
        <dbReference type="Pfam" id="PF01551"/>
    </source>
</evidence>
<evidence type="ECO:0000256" key="1">
    <source>
        <dbReference type="SAM" id="MobiDB-lite"/>
    </source>
</evidence>
<dbReference type="AlphaFoldDB" id="A0AAJ2JB00"/>
<protein>
    <submittedName>
        <fullName evidence="4">M23 family metallopeptidase</fullName>
        <ecNumber evidence="4">3.4.-.-</ecNumber>
    </submittedName>
</protein>
<dbReference type="InterPro" id="IPR011055">
    <property type="entry name" value="Dup_hybrid_motif"/>
</dbReference>
<organism evidence="4 5">
    <name type="scientific">Stenotrophomonas maltophilia</name>
    <name type="common">Pseudomonas maltophilia</name>
    <name type="synonym">Xanthomonas maltophilia</name>
    <dbReference type="NCBI Taxonomy" id="40324"/>
    <lineage>
        <taxon>Bacteria</taxon>
        <taxon>Pseudomonadati</taxon>
        <taxon>Pseudomonadota</taxon>
        <taxon>Gammaproteobacteria</taxon>
        <taxon>Lysobacterales</taxon>
        <taxon>Lysobacteraceae</taxon>
        <taxon>Stenotrophomonas</taxon>
        <taxon>Stenotrophomonas maltophilia group</taxon>
    </lineage>
</organism>
<evidence type="ECO:0000313" key="5">
    <source>
        <dbReference type="Proteomes" id="UP001251948"/>
    </source>
</evidence>
<dbReference type="GO" id="GO:0004222">
    <property type="term" value="F:metalloendopeptidase activity"/>
    <property type="evidence" value="ECO:0007669"/>
    <property type="project" value="TreeGrafter"/>
</dbReference>
<feature type="domain" description="M23ase beta-sheet core" evidence="3">
    <location>
        <begin position="206"/>
        <end position="295"/>
    </location>
</feature>
<dbReference type="EMBL" id="JAVSKO010000001">
    <property type="protein sequence ID" value="MDT3466702.1"/>
    <property type="molecule type" value="Genomic_DNA"/>
</dbReference>
<dbReference type="CDD" id="cd12797">
    <property type="entry name" value="M23_peptidase"/>
    <property type="match status" value="1"/>
</dbReference>
<feature type="signal peptide" evidence="2">
    <location>
        <begin position="1"/>
        <end position="22"/>
    </location>
</feature>